<dbReference type="RefSeq" id="WP_043870413.1">
    <property type="nucleotide sequence ID" value="NZ_CP004393.1"/>
</dbReference>
<protein>
    <submittedName>
        <fullName evidence="1">Uncharacterized protein</fullName>
    </submittedName>
</protein>
<dbReference type="AlphaFoldDB" id="A0A0B5E4K4"/>
<dbReference type="EMBL" id="CP004393">
    <property type="protein sequence ID" value="AJE47981.1"/>
    <property type="molecule type" value="Genomic_DNA"/>
</dbReference>
<sequence length="87" mass="9693">MTTNMSGHYDWHHAIMEEEFGSIIECLGEKGASVIDIALTHKGVRICELCDGYYGMTLSKDQLDRFIVELQALSDKLAKLEPSDEGS</sequence>
<evidence type="ECO:0000313" key="1">
    <source>
        <dbReference type="EMBL" id="AJE47981.1"/>
    </source>
</evidence>
<proteinExistence type="predicted"/>
<organism evidence="1 2">
    <name type="scientific">Celeribacter indicus</name>
    <dbReference type="NCBI Taxonomy" id="1208324"/>
    <lineage>
        <taxon>Bacteria</taxon>
        <taxon>Pseudomonadati</taxon>
        <taxon>Pseudomonadota</taxon>
        <taxon>Alphaproteobacteria</taxon>
        <taxon>Rhodobacterales</taxon>
        <taxon>Roseobacteraceae</taxon>
        <taxon>Celeribacter</taxon>
    </lineage>
</organism>
<evidence type="ECO:0000313" key="2">
    <source>
        <dbReference type="Proteomes" id="UP000031521"/>
    </source>
</evidence>
<dbReference type="KEGG" id="cid:P73_3266"/>
<name>A0A0B5E4K4_9RHOB</name>
<gene>
    <name evidence="1" type="ORF">P73_3266</name>
</gene>
<dbReference type="HOGENOM" id="CLU_2477688_0_0_5"/>
<dbReference type="OrthoDB" id="7869398at2"/>
<accession>A0A0B5E4K4</accession>
<reference evidence="1 2" key="1">
    <citation type="journal article" date="2014" name="Int. J. Syst. Evol. Microbiol.">
        <title>Celeribacter indicus sp. nov., a polycyclic aromatic hydrocarbon-degrading bacterium from deep-sea sediment and reclassification of Huaishuia halophila as Celeribacter halophilus comb. nov.</title>
        <authorList>
            <person name="Lai Q."/>
            <person name="Cao J."/>
            <person name="Yuan J."/>
            <person name="Li F."/>
            <person name="Shao Z."/>
        </authorList>
    </citation>
    <scope>NUCLEOTIDE SEQUENCE [LARGE SCALE GENOMIC DNA]</scope>
    <source>
        <strain evidence="1">P73</strain>
    </source>
</reference>
<dbReference type="Proteomes" id="UP000031521">
    <property type="component" value="Chromosome"/>
</dbReference>
<keyword evidence="2" id="KW-1185">Reference proteome</keyword>